<evidence type="ECO:0000256" key="5">
    <source>
        <dbReference type="ARBA" id="ARBA00042960"/>
    </source>
</evidence>
<keyword evidence="6" id="KW-0934">Plastid</keyword>
<geneLocation type="plastid" evidence="6"/>
<dbReference type="GO" id="GO:0003735">
    <property type="term" value="F:structural constituent of ribosome"/>
    <property type="evidence" value="ECO:0007669"/>
    <property type="project" value="InterPro"/>
</dbReference>
<evidence type="ECO:0000313" key="6">
    <source>
        <dbReference type="EMBL" id="AIA20080.1"/>
    </source>
</evidence>
<comment type="similarity">
    <text evidence="1">Belongs to the universal ribosomal protein uL29 family.</text>
</comment>
<dbReference type="Gene3D" id="1.10.287.310">
    <property type="match status" value="1"/>
</dbReference>
<name>A0A059XI60_PYRPE</name>
<dbReference type="SUPFAM" id="SSF46561">
    <property type="entry name" value="Ribosomal protein L29 (L29p)"/>
    <property type="match status" value="1"/>
</dbReference>
<dbReference type="InterPro" id="IPR050063">
    <property type="entry name" value="Ribosomal_protein_uL29"/>
</dbReference>
<evidence type="ECO:0000256" key="2">
    <source>
        <dbReference type="ARBA" id="ARBA00022980"/>
    </source>
</evidence>
<protein>
    <recommendedName>
        <fullName evidence="4">Large ribosomal subunit protein uL29c</fullName>
    </recommendedName>
    <alternativeName>
        <fullName evidence="5">50S ribosomal protein L29, chloroplastic</fullName>
    </alternativeName>
</protein>
<organism evidence="6">
    <name type="scientific">Pyropia perforata</name>
    <name type="common">Red alga</name>
    <name type="synonym">Porphyra perforata</name>
    <dbReference type="NCBI Taxonomy" id="182771"/>
    <lineage>
        <taxon>Eukaryota</taxon>
        <taxon>Rhodophyta</taxon>
        <taxon>Bangiophyceae</taxon>
        <taxon>Bangiales</taxon>
        <taxon>Bangiaceae</taxon>
        <taxon>Pyropia</taxon>
    </lineage>
</organism>
<accession>A0A059XI60</accession>
<dbReference type="GO" id="GO:0022625">
    <property type="term" value="C:cytosolic large ribosomal subunit"/>
    <property type="evidence" value="ECO:0007669"/>
    <property type="project" value="TreeGrafter"/>
</dbReference>
<proteinExistence type="inferred from homology"/>
<dbReference type="GO" id="GO:0006412">
    <property type="term" value="P:translation"/>
    <property type="evidence" value="ECO:0007669"/>
    <property type="project" value="InterPro"/>
</dbReference>
<dbReference type="InterPro" id="IPR036049">
    <property type="entry name" value="Ribosomal_uL29_sf"/>
</dbReference>
<dbReference type="PANTHER" id="PTHR10916:SF0">
    <property type="entry name" value="LARGE RIBOSOMAL SUBUNIT PROTEIN UL29C"/>
    <property type="match status" value="1"/>
</dbReference>
<dbReference type="HAMAP" id="MF_00374">
    <property type="entry name" value="Ribosomal_uL29"/>
    <property type="match status" value="1"/>
</dbReference>
<dbReference type="PANTHER" id="PTHR10916">
    <property type="entry name" value="60S RIBOSOMAL PROTEIN L35/50S RIBOSOMAL PROTEIN L29"/>
    <property type="match status" value="1"/>
</dbReference>
<keyword evidence="3" id="KW-0687">Ribonucleoprotein</keyword>
<evidence type="ECO:0000256" key="4">
    <source>
        <dbReference type="ARBA" id="ARBA00040028"/>
    </source>
</evidence>
<dbReference type="InterPro" id="IPR018254">
    <property type="entry name" value="Ribosomal_uL29_CS"/>
</dbReference>
<dbReference type="CDD" id="cd00427">
    <property type="entry name" value="Ribosomal_L29_HIP"/>
    <property type="match status" value="1"/>
</dbReference>
<gene>
    <name evidence="6" type="primary">rpl29</name>
</gene>
<dbReference type="InterPro" id="IPR001854">
    <property type="entry name" value="Ribosomal_uL29"/>
</dbReference>
<reference evidence="6" key="1">
    <citation type="journal article" date="2014" name="Sci. Rep.">
        <title>Minimally destructive sampling of type specimens of Pyropia (Bangiales, Rhodophyta) recovers complete plastid and mitochondrial genomes.</title>
        <authorList>
            <person name="Hughey J.R."/>
            <person name="Gabrielson P.W."/>
            <person name="Rohmer L."/>
            <person name="Tortolani J."/>
            <person name="Silva M."/>
            <person name="Miller K.A."/>
            <person name="Young J.D."/>
            <person name="Martell C."/>
            <person name="Ruediger E."/>
        </authorList>
    </citation>
    <scope>NUCLEOTIDE SEQUENCE</scope>
</reference>
<dbReference type="PROSITE" id="PS00579">
    <property type="entry name" value="RIBOSOMAL_L29"/>
    <property type="match status" value="1"/>
</dbReference>
<evidence type="ECO:0000256" key="3">
    <source>
        <dbReference type="ARBA" id="ARBA00023274"/>
    </source>
</evidence>
<keyword evidence="2 6" id="KW-0689">Ribosomal protein</keyword>
<dbReference type="NCBIfam" id="TIGR00012">
    <property type="entry name" value="L29"/>
    <property type="match status" value="1"/>
</dbReference>
<dbReference type="Pfam" id="PF00831">
    <property type="entry name" value="Ribosomal_L29"/>
    <property type="match status" value="1"/>
</dbReference>
<evidence type="ECO:0000256" key="1">
    <source>
        <dbReference type="ARBA" id="ARBA00009254"/>
    </source>
</evidence>
<dbReference type="EMBL" id="KJ776830">
    <property type="protein sequence ID" value="AIA20080.1"/>
    <property type="molecule type" value="Genomic_DNA"/>
</dbReference>
<sequence>MTLPKISDVKQMDNSSLKEEILVIKRELFGLRLKRATRQDFQPHLFKHSKRRLAQLLTIEKSRNQSAI</sequence>
<dbReference type="AlphaFoldDB" id="A0A059XI60"/>